<dbReference type="EMBL" id="CAJQZP010000774">
    <property type="protein sequence ID" value="CAG4984483.1"/>
    <property type="molecule type" value="Genomic_DNA"/>
</dbReference>
<evidence type="ECO:0000313" key="5">
    <source>
        <dbReference type="EMBL" id="CAG4984483.1"/>
    </source>
</evidence>
<dbReference type="InterPro" id="IPR000330">
    <property type="entry name" value="SNF2_N"/>
</dbReference>
<evidence type="ECO:0000259" key="4">
    <source>
        <dbReference type="SMART" id="SM00487"/>
    </source>
</evidence>
<dbReference type="PANTHER" id="PTHR45626">
    <property type="entry name" value="TRANSCRIPTION TERMINATION FACTOR 2-RELATED"/>
    <property type="match status" value="1"/>
</dbReference>
<protein>
    <submittedName>
        <fullName evidence="5">(apollo) hypothetical protein</fullName>
    </submittedName>
</protein>
<dbReference type="GO" id="GO:0016787">
    <property type="term" value="F:hydrolase activity"/>
    <property type="evidence" value="ECO:0007669"/>
    <property type="project" value="UniProtKB-KW"/>
</dbReference>
<gene>
    <name evidence="5" type="ORF">PAPOLLO_LOCUS10866</name>
</gene>
<keyword evidence="1" id="KW-0547">Nucleotide-binding</keyword>
<dbReference type="PANTHER" id="PTHR45626:SF50">
    <property type="entry name" value="TRANSCRIPTION TERMINATION FACTOR 2"/>
    <property type="match status" value="1"/>
</dbReference>
<dbReference type="InterPro" id="IPR014001">
    <property type="entry name" value="Helicase_ATP-bd"/>
</dbReference>
<sequence length="518" mass="58999">MVSGKGPVPNQADTVAFWHSVWSEPVKHNERPWTEVVASQCAVITPIDPVIITPDDVAEAVRRAPNWKSPGLDGLHHYWLKGFMMEEEKKSPNVIKSATKTKNTFHSETKSKGLVYVQKHVRENELAKLMGLKKDFRNIQHFLSETDLDKENFPDRGVKLIEKLIALEQEMRHKSSKVKKMVVATDPGDPIEVVYVQKHVRENELAKLMGLQKDFRNIQHLLSETHLDTFPDRGVNLIKKLTALELEMRYLGEKVAKMVVVSDNSMTEDVPRDGFKGDEKGPSWDDIQKATNAVQPSTSGKQAMATHMEDRNLILERFRDLHESLASGPLENEFADNPALLKTQLMPHQLHVLTWLRWRETQRPAGGILADGMGLAKTMTMIALIAIDKEIDIDDDDDEYEDHTGQNTCKLLRGGTLVVCPASLMQQWADEVAQHCQPHRMSVYQHHGAASVQNPHRLAPFDLVITTYNTLLRETEKVTEQHRSTTVPKWRSSRTARLWVPRLTNFSIARYDDMKRTV</sequence>
<organism evidence="5 6">
    <name type="scientific">Parnassius apollo</name>
    <name type="common">Apollo butterfly</name>
    <name type="synonym">Papilio apollo</name>
    <dbReference type="NCBI Taxonomy" id="110799"/>
    <lineage>
        <taxon>Eukaryota</taxon>
        <taxon>Metazoa</taxon>
        <taxon>Ecdysozoa</taxon>
        <taxon>Arthropoda</taxon>
        <taxon>Hexapoda</taxon>
        <taxon>Insecta</taxon>
        <taxon>Pterygota</taxon>
        <taxon>Neoptera</taxon>
        <taxon>Endopterygota</taxon>
        <taxon>Lepidoptera</taxon>
        <taxon>Glossata</taxon>
        <taxon>Ditrysia</taxon>
        <taxon>Papilionoidea</taxon>
        <taxon>Papilionidae</taxon>
        <taxon>Parnassiinae</taxon>
        <taxon>Parnassini</taxon>
        <taxon>Parnassius</taxon>
        <taxon>Parnassius</taxon>
    </lineage>
</organism>
<dbReference type="GO" id="GO:0006281">
    <property type="term" value="P:DNA repair"/>
    <property type="evidence" value="ECO:0007669"/>
    <property type="project" value="TreeGrafter"/>
</dbReference>
<dbReference type="GO" id="GO:0008094">
    <property type="term" value="F:ATP-dependent activity, acting on DNA"/>
    <property type="evidence" value="ECO:0007669"/>
    <property type="project" value="TreeGrafter"/>
</dbReference>
<dbReference type="AlphaFoldDB" id="A0A8S3WYB6"/>
<keyword evidence="2" id="KW-0378">Hydrolase</keyword>
<proteinExistence type="predicted"/>
<evidence type="ECO:0000256" key="3">
    <source>
        <dbReference type="ARBA" id="ARBA00022840"/>
    </source>
</evidence>
<keyword evidence="3" id="KW-0067">ATP-binding</keyword>
<evidence type="ECO:0000256" key="1">
    <source>
        <dbReference type="ARBA" id="ARBA00022741"/>
    </source>
</evidence>
<dbReference type="Proteomes" id="UP000691718">
    <property type="component" value="Unassembled WGS sequence"/>
</dbReference>
<name>A0A8S3WYB6_PARAO</name>
<evidence type="ECO:0000256" key="2">
    <source>
        <dbReference type="ARBA" id="ARBA00022801"/>
    </source>
</evidence>
<dbReference type="OrthoDB" id="423559at2759"/>
<dbReference type="GO" id="GO:0005524">
    <property type="term" value="F:ATP binding"/>
    <property type="evidence" value="ECO:0007669"/>
    <property type="project" value="UniProtKB-KW"/>
</dbReference>
<feature type="domain" description="Helicase ATP-binding" evidence="4">
    <location>
        <begin position="341"/>
        <end position="517"/>
    </location>
</feature>
<accession>A0A8S3WYB6</accession>
<dbReference type="InterPro" id="IPR050628">
    <property type="entry name" value="SNF2_RAD54_helicase_TF"/>
</dbReference>
<evidence type="ECO:0000313" key="6">
    <source>
        <dbReference type="Proteomes" id="UP000691718"/>
    </source>
</evidence>
<dbReference type="Pfam" id="PF00176">
    <property type="entry name" value="SNF2-rel_dom"/>
    <property type="match status" value="1"/>
</dbReference>
<comment type="caution">
    <text evidence="5">The sequence shown here is derived from an EMBL/GenBank/DDBJ whole genome shotgun (WGS) entry which is preliminary data.</text>
</comment>
<dbReference type="GO" id="GO:0005634">
    <property type="term" value="C:nucleus"/>
    <property type="evidence" value="ECO:0007669"/>
    <property type="project" value="TreeGrafter"/>
</dbReference>
<dbReference type="SMART" id="SM00487">
    <property type="entry name" value="DEXDc"/>
    <property type="match status" value="1"/>
</dbReference>
<reference evidence="5" key="1">
    <citation type="submission" date="2021-04" db="EMBL/GenBank/DDBJ databases">
        <authorList>
            <person name="Tunstrom K."/>
        </authorList>
    </citation>
    <scope>NUCLEOTIDE SEQUENCE</scope>
</reference>
<keyword evidence="6" id="KW-1185">Reference proteome</keyword>